<evidence type="ECO:0000313" key="3">
    <source>
        <dbReference type="Proteomes" id="UP000015101"/>
    </source>
</evidence>
<dbReference type="EMBL" id="KB096222">
    <property type="protein sequence ID" value="ESO07410.1"/>
    <property type="molecule type" value="Genomic_DNA"/>
</dbReference>
<evidence type="ECO:0000313" key="1">
    <source>
        <dbReference type="EMBL" id="ESO07410.1"/>
    </source>
</evidence>
<gene>
    <name evidence="2" type="primary">20203337</name>
    <name evidence="1" type="ORF">HELRODRAFT_170744</name>
</gene>
<evidence type="ECO:0000313" key="2">
    <source>
        <dbReference type="EnsemblMetazoa" id="HelroP170744"/>
    </source>
</evidence>
<protein>
    <submittedName>
        <fullName evidence="1 2">Uncharacterized protein</fullName>
    </submittedName>
</protein>
<dbReference type="AlphaFoldDB" id="T1F3D8"/>
<proteinExistence type="predicted"/>
<keyword evidence="3" id="KW-1185">Reference proteome</keyword>
<dbReference type="HOGENOM" id="CLU_1662685_0_0_1"/>
<dbReference type="EMBL" id="AMQM01003669">
    <property type="status" value="NOT_ANNOTATED_CDS"/>
    <property type="molecule type" value="Genomic_DNA"/>
</dbReference>
<dbReference type="RefSeq" id="XP_009014788.1">
    <property type="nucleotide sequence ID" value="XM_009016540.1"/>
</dbReference>
<dbReference type="EnsemblMetazoa" id="HelroT170744">
    <property type="protein sequence ID" value="HelroP170744"/>
    <property type="gene ID" value="HelroG170744"/>
</dbReference>
<dbReference type="CTD" id="20203337"/>
<dbReference type="GeneID" id="20203337"/>
<reference evidence="2" key="3">
    <citation type="submission" date="2015-06" db="UniProtKB">
        <authorList>
            <consortium name="EnsemblMetazoa"/>
        </authorList>
    </citation>
    <scope>IDENTIFICATION</scope>
</reference>
<dbReference type="InParanoid" id="T1F3D8"/>
<organism evidence="2 3">
    <name type="scientific">Helobdella robusta</name>
    <name type="common">Californian leech</name>
    <dbReference type="NCBI Taxonomy" id="6412"/>
    <lineage>
        <taxon>Eukaryota</taxon>
        <taxon>Metazoa</taxon>
        <taxon>Spiralia</taxon>
        <taxon>Lophotrochozoa</taxon>
        <taxon>Annelida</taxon>
        <taxon>Clitellata</taxon>
        <taxon>Hirudinea</taxon>
        <taxon>Rhynchobdellida</taxon>
        <taxon>Glossiphoniidae</taxon>
        <taxon>Helobdella</taxon>
    </lineage>
</organism>
<dbReference type="KEGG" id="hro:HELRODRAFT_170744"/>
<name>T1F3D8_HELRO</name>
<accession>T1F3D8</accession>
<reference evidence="1 3" key="2">
    <citation type="journal article" date="2013" name="Nature">
        <title>Insights into bilaterian evolution from three spiralian genomes.</title>
        <authorList>
            <person name="Simakov O."/>
            <person name="Marletaz F."/>
            <person name="Cho S.J."/>
            <person name="Edsinger-Gonzales E."/>
            <person name="Havlak P."/>
            <person name="Hellsten U."/>
            <person name="Kuo D.H."/>
            <person name="Larsson T."/>
            <person name="Lv J."/>
            <person name="Arendt D."/>
            <person name="Savage R."/>
            <person name="Osoegawa K."/>
            <person name="de Jong P."/>
            <person name="Grimwood J."/>
            <person name="Chapman J.A."/>
            <person name="Shapiro H."/>
            <person name="Aerts A."/>
            <person name="Otillar R.P."/>
            <person name="Terry A.Y."/>
            <person name="Boore J.L."/>
            <person name="Grigoriev I.V."/>
            <person name="Lindberg D.R."/>
            <person name="Seaver E.C."/>
            <person name="Weisblat D.A."/>
            <person name="Putnam N.H."/>
            <person name="Rokhsar D.S."/>
        </authorList>
    </citation>
    <scope>NUCLEOTIDE SEQUENCE</scope>
</reference>
<sequence>MKKHPPPCFNNTWTPMEEQTKEELYGVFRCPYSKVFLYWWFVDLEFTFESRATCTGPASQGLGSVGKLKCILTGNAGRYANIKKASITLRRGDVVLGSKDFFHKLERNENMFIIIDAEAPAAFDKVKDNISCEVFVLKVVDGLNFTFTKTTYTKLIYFC</sequence>
<dbReference type="Proteomes" id="UP000015101">
    <property type="component" value="Unassembled WGS sequence"/>
</dbReference>
<reference evidence="3" key="1">
    <citation type="submission" date="2012-12" db="EMBL/GenBank/DDBJ databases">
        <authorList>
            <person name="Hellsten U."/>
            <person name="Grimwood J."/>
            <person name="Chapman J.A."/>
            <person name="Shapiro H."/>
            <person name="Aerts A."/>
            <person name="Otillar R.P."/>
            <person name="Terry A.Y."/>
            <person name="Boore J.L."/>
            <person name="Simakov O."/>
            <person name="Marletaz F."/>
            <person name="Cho S.-J."/>
            <person name="Edsinger-Gonzales E."/>
            <person name="Havlak P."/>
            <person name="Kuo D.-H."/>
            <person name="Larsson T."/>
            <person name="Lv J."/>
            <person name="Arendt D."/>
            <person name="Savage R."/>
            <person name="Osoegawa K."/>
            <person name="de Jong P."/>
            <person name="Lindberg D.R."/>
            <person name="Seaver E.C."/>
            <person name="Weisblat D.A."/>
            <person name="Putnam N.H."/>
            <person name="Grigoriev I.V."/>
            <person name="Rokhsar D.S."/>
        </authorList>
    </citation>
    <scope>NUCLEOTIDE SEQUENCE</scope>
</reference>